<name>A0A3D9DMR8_9FLAO</name>
<protein>
    <recommendedName>
        <fullName evidence="5">HTH araC/xylS-type domain-containing protein</fullName>
    </recommendedName>
</protein>
<keyword evidence="7" id="KW-1185">Reference proteome</keyword>
<dbReference type="AlphaFoldDB" id="A0A3D9DMR8"/>
<keyword evidence="4" id="KW-0812">Transmembrane</keyword>
<feature type="coiled-coil region" evidence="3">
    <location>
        <begin position="375"/>
        <end position="402"/>
    </location>
</feature>
<keyword evidence="3" id="KW-0175">Coiled coil</keyword>
<evidence type="ECO:0000256" key="3">
    <source>
        <dbReference type="SAM" id="Coils"/>
    </source>
</evidence>
<dbReference type="SUPFAM" id="SSF48452">
    <property type="entry name" value="TPR-like"/>
    <property type="match status" value="1"/>
</dbReference>
<gene>
    <name evidence="6" type="ORF">DRF60_07925</name>
</gene>
<dbReference type="InterPro" id="IPR011990">
    <property type="entry name" value="TPR-like_helical_dom_sf"/>
</dbReference>
<dbReference type="SUPFAM" id="SSF46689">
    <property type="entry name" value="Homeodomain-like"/>
    <property type="match status" value="1"/>
</dbReference>
<evidence type="ECO:0000256" key="1">
    <source>
        <dbReference type="ARBA" id="ARBA00023015"/>
    </source>
</evidence>
<dbReference type="InterPro" id="IPR018060">
    <property type="entry name" value="HTH_AraC"/>
</dbReference>
<dbReference type="EMBL" id="QNUH01000005">
    <property type="protein sequence ID" value="REC79206.1"/>
    <property type="molecule type" value="Genomic_DNA"/>
</dbReference>
<accession>A0A3D9DMR8</accession>
<keyword evidence="4" id="KW-0472">Membrane</keyword>
<proteinExistence type="predicted"/>
<feature type="domain" description="HTH araC/xylS-type" evidence="5">
    <location>
        <begin position="439"/>
        <end position="543"/>
    </location>
</feature>
<evidence type="ECO:0000313" key="7">
    <source>
        <dbReference type="Proteomes" id="UP000257030"/>
    </source>
</evidence>
<dbReference type="Gene3D" id="1.25.40.10">
    <property type="entry name" value="Tetratricopeptide repeat domain"/>
    <property type="match status" value="1"/>
</dbReference>
<dbReference type="InterPro" id="IPR009057">
    <property type="entry name" value="Homeodomain-like_sf"/>
</dbReference>
<evidence type="ECO:0000313" key="6">
    <source>
        <dbReference type="EMBL" id="REC79206.1"/>
    </source>
</evidence>
<evidence type="ECO:0000256" key="4">
    <source>
        <dbReference type="SAM" id="Phobius"/>
    </source>
</evidence>
<organism evidence="6 7">
    <name type="scientific">Chryseobacterium elymi</name>
    <dbReference type="NCBI Taxonomy" id="395936"/>
    <lineage>
        <taxon>Bacteria</taxon>
        <taxon>Pseudomonadati</taxon>
        <taxon>Bacteroidota</taxon>
        <taxon>Flavobacteriia</taxon>
        <taxon>Flavobacteriales</taxon>
        <taxon>Weeksellaceae</taxon>
        <taxon>Chryseobacterium group</taxon>
        <taxon>Chryseobacterium</taxon>
    </lineage>
</organism>
<reference evidence="6 7" key="1">
    <citation type="journal article" date="2010" name="Syst. Appl. Microbiol.">
        <title>Four new species of Chryseobacterium from the rhizosphere of coastal sand dune plants, Chryseobacterium elymi sp. nov., Chryseobacterium hagamense sp. nov., Chryseobacterium lathyri sp. nov. and Chryseobacterium rhizosphaerae sp. nov.</title>
        <authorList>
            <person name="Cho S.H."/>
            <person name="Lee K.S."/>
            <person name="Shin D.S."/>
            <person name="Han J.H."/>
            <person name="Park K.S."/>
            <person name="Lee C.H."/>
            <person name="Park K.H."/>
            <person name="Kim S.B."/>
        </authorList>
    </citation>
    <scope>NUCLEOTIDE SEQUENCE [LARGE SCALE GENOMIC DNA]</scope>
    <source>
        <strain evidence="6 7">KCTC 22547</strain>
    </source>
</reference>
<dbReference type="GO" id="GO:0003700">
    <property type="term" value="F:DNA-binding transcription factor activity"/>
    <property type="evidence" value="ECO:0007669"/>
    <property type="project" value="InterPro"/>
</dbReference>
<dbReference type="SMART" id="SM00028">
    <property type="entry name" value="TPR"/>
    <property type="match status" value="4"/>
</dbReference>
<dbReference type="SMART" id="SM00342">
    <property type="entry name" value="HTH_ARAC"/>
    <property type="match status" value="1"/>
</dbReference>
<feature type="transmembrane region" description="Helical" evidence="4">
    <location>
        <begin position="12"/>
        <end position="31"/>
    </location>
</feature>
<dbReference type="Proteomes" id="UP000257030">
    <property type="component" value="Unassembled WGS sequence"/>
</dbReference>
<comment type="caution">
    <text evidence="6">The sequence shown here is derived from an EMBL/GenBank/DDBJ whole genome shotgun (WGS) entry which is preliminary data.</text>
</comment>
<evidence type="ECO:0000256" key="2">
    <source>
        <dbReference type="ARBA" id="ARBA00023163"/>
    </source>
</evidence>
<dbReference type="Gene3D" id="1.10.10.60">
    <property type="entry name" value="Homeodomain-like"/>
    <property type="match status" value="1"/>
</dbReference>
<dbReference type="PROSITE" id="PS01124">
    <property type="entry name" value="HTH_ARAC_FAMILY_2"/>
    <property type="match status" value="1"/>
</dbReference>
<dbReference type="Pfam" id="PF00165">
    <property type="entry name" value="HTH_AraC"/>
    <property type="match status" value="1"/>
</dbReference>
<keyword evidence="4" id="KW-1133">Transmembrane helix</keyword>
<dbReference type="InterPro" id="IPR019734">
    <property type="entry name" value="TPR_rpt"/>
</dbReference>
<evidence type="ECO:0000259" key="5">
    <source>
        <dbReference type="PROSITE" id="PS01124"/>
    </source>
</evidence>
<feature type="transmembrane region" description="Helical" evidence="4">
    <location>
        <begin position="353"/>
        <end position="372"/>
    </location>
</feature>
<sequence>MKKNYNLLTNYNSFLKNIIIIFFSVLSQFLYAQIDEKRQQEIQNLWNNSDKYILRDAVSSMRYAKQASILSERYGDSFNKAKSYLILGKCLLSIDMHSESLFYLDKGLKEPATADHHVLKVLFKEFKGDNYGKMGLPEQEFNEYSDILSFVPKDEKNHEYQRMLSRTYARMSANLGGRKQYDKADKYINKAIKIQEKFSDSEGEIYNIYMIKGDICLKRKVYDSAYYFFNKSYNLVRKDLEYQYMSLKSFGDYYRAIGNKSKAISFYQQALDDIIKFKIDNVSNKAELYKNLSQLSGETGNDLRKNYYSELYQKEYEKLQNKNNKDIQFAVKSILNQEKQEKKLLEKQNSTTVLSILGVFSVLSAIFYFQFIKMRRKKKELKIRFEEIVNELEERKKRQEENNLGNAGHSLSGKGEDFKISIKTNTKLISNETEKDLLSKLMSFENGTAYTEKGFTQSNLATILETNTKYLNYILKIHRNKSFNDYINGLKINFIVDKIYNHPEHLNYKISYLSEISGFSSQSRFTHIFKQEQGMSPSEFITQLSQKQNKNTTK</sequence>
<keyword evidence="2" id="KW-0804">Transcription</keyword>
<dbReference type="GO" id="GO:0043565">
    <property type="term" value="F:sequence-specific DNA binding"/>
    <property type="evidence" value="ECO:0007669"/>
    <property type="project" value="InterPro"/>
</dbReference>
<keyword evidence="1" id="KW-0805">Transcription regulation</keyword>